<feature type="domain" description="Metallo-beta-lactamase" evidence="2">
    <location>
        <begin position="22"/>
        <end position="223"/>
    </location>
</feature>
<dbReference type="AlphaFoldDB" id="A0A382FV05"/>
<dbReference type="SMART" id="SM00849">
    <property type="entry name" value="Lactamase_B"/>
    <property type="match status" value="1"/>
</dbReference>
<gene>
    <name evidence="3" type="ORF">METZ01_LOCUS219654</name>
</gene>
<evidence type="ECO:0000256" key="1">
    <source>
        <dbReference type="ARBA" id="ARBA00022801"/>
    </source>
</evidence>
<dbReference type="Pfam" id="PF23023">
    <property type="entry name" value="Anti-Pycsar_Apyc1"/>
    <property type="match status" value="1"/>
</dbReference>
<evidence type="ECO:0000313" key="3">
    <source>
        <dbReference type="EMBL" id="SVB66800.1"/>
    </source>
</evidence>
<proteinExistence type="predicted"/>
<reference evidence="3" key="1">
    <citation type="submission" date="2018-05" db="EMBL/GenBank/DDBJ databases">
        <authorList>
            <person name="Lanie J.A."/>
            <person name="Ng W.-L."/>
            <person name="Kazmierczak K.M."/>
            <person name="Andrzejewski T.M."/>
            <person name="Davidsen T.M."/>
            <person name="Wayne K.J."/>
            <person name="Tettelin H."/>
            <person name="Glass J.I."/>
            <person name="Rusch D."/>
            <person name="Podicherti R."/>
            <person name="Tsui H.-C.T."/>
            <person name="Winkler M.E."/>
        </authorList>
    </citation>
    <scope>NUCLEOTIDE SEQUENCE</scope>
</reference>
<organism evidence="3">
    <name type="scientific">marine metagenome</name>
    <dbReference type="NCBI Taxonomy" id="408172"/>
    <lineage>
        <taxon>unclassified sequences</taxon>
        <taxon>metagenomes</taxon>
        <taxon>ecological metagenomes</taxon>
    </lineage>
</organism>
<sequence>MNTLLGVTLLGTGCPSVSTTRYGPANLVQCCGLNLLIDIGSGATQRLAGCGSSSADIDALLITHIHSDHLVDLYQFIISAWHQNRDRKQVIYGPPGIKTLVESTMAVWKAERELRIKWEKRTSIAAFEIEVHEMDCEGVIMEHEGSRVSAVKVEHQPVEPSFGFIFEAGGHKLALSGDTRYSENLVEAAQETDILVHEVFDHRSMKISGTRTKLGLANVAAYHTASTEVGKVAAQARAGCLVLTHIVPPHADRSGLLDSVRAEFSGPVIVGEDLMAIDVITGTVYWDNLAFNLPIRS</sequence>
<dbReference type="CDD" id="cd07719">
    <property type="entry name" value="arylsulfatase_AtsA-like_MBL-fold"/>
    <property type="match status" value="1"/>
</dbReference>
<dbReference type="EMBL" id="UINC01051997">
    <property type="protein sequence ID" value="SVB66800.1"/>
    <property type="molecule type" value="Genomic_DNA"/>
</dbReference>
<dbReference type="PANTHER" id="PTHR46018">
    <property type="entry name" value="ZINC PHOSPHODIESTERASE ELAC PROTEIN 1"/>
    <property type="match status" value="1"/>
</dbReference>
<dbReference type="SUPFAM" id="SSF56281">
    <property type="entry name" value="Metallo-hydrolase/oxidoreductase"/>
    <property type="match status" value="1"/>
</dbReference>
<evidence type="ECO:0000259" key="2">
    <source>
        <dbReference type="SMART" id="SM00849"/>
    </source>
</evidence>
<dbReference type="InterPro" id="IPR036866">
    <property type="entry name" value="RibonucZ/Hydroxyglut_hydro"/>
</dbReference>
<accession>A0A382FV05</accession>
<dbReference type="PANTHER" id="PTHR46018:SF2">
    <property type="entry name" value="ZINC PHOSPHODIESTERASE ELAC PROTEIN 1"/>
    <property type="match status" value="1"/>
</dbReference>
<dbReference type="InterPro" id="IPR001279">
    <property type="entry name" value="Metallo-B-lactamas"/>
</dbReference>
<name>A0A382FV05_9ZZZZ</name>
<protein>
    <recommendedName>
        <fullName evidence="2">Metallo-beta-lactamase domain-containing protein</fullName>
    </recommendedName>
</protein>
<keyword evidence="1" id="KW-0378">Hydrolase</keyword>
<dbReference type="Gene3D" id="3.60.15.10">
    <property type="entry name" value="Ribonuclease Z/Hydroxyacylglutathione hydrolase-like"/>
    <property type="match status" value="1"/>
</dbReference>
<dbReference type="InterPro" id="IPR044094">
    <property type="entry name" value="AtsA-like_MBL-fold"/>
</dbReference>
<dbReference type="GO" id="GO:0042781">
    <property type="term" value="F:3'-tRNA processing endoribonuclease activity"/>
    <property type="evidence" value="ECO:0007669"/>
    <property type="project" value="TreeGrafter"/>
</dbReference>